<dbReference type="AlphaFoldDB" id="A0A0P9CYG5"/>
<evidence type="ECO:0000256" key="1">
    <source>
        <dbReference type="ARBA" id="ARBA00004651"/>
    </source>
</evidence>
<dbReference type="PANTHER" id="PTHR33908:SF11">
    <property type="entry name" value="MEMBRANE PROTEIN"/>
    <property type="match status" value="1"/>
</dbReference>
<feature type="transmembrane region" description="Helical" evidence="8">
    <location>
        <begin position="190"/>
        <end position="206"/>
    </location>
</feature>
<feature type="non-terminal residue" evidence="10">
    <location>
        <position position="1"/>
    </location>
</feature>
<comment type="caution">
    <text evidence="10">The sequence shown here is derived from an EMBL/GenBank/DDBJ whole genome shotgun (WGS) entry which is preliminary data.</text>
</comment>
<evidence type="ECO:0000313" key="11">
    <source>
        <dbReference type="Proteomes" id="UP000050509"/>
    </source>
</evidence>
<dbReference type="EMBL" id="LJCR01002927">
    <property type="protein sequence ID" value="KPV48119.1"/>
    <property type="molecule type" value="Genomic_DNA"/>
</dbReference>
<gene>
    <name evidence="10" type="ORF">SE17_39765</name>
</gene>
<feature type="transmembrane region" description="Helical" evidence="8">
    <location>
        <begin position="92"/>
        <end position="114"/>
    </location>
</feature>
<dbReference type="InterPro" id="IPR038731">
    <property type="entry name" value="RgtA/B/C-like"/>
</dbReference>
<name>A0A0P9CYG5_9CHLR</name>
<dbReference type="Pfam" id="PF13231">
    <property type="entry name" value="PMT_2"/>
    <property type="match status" value="1"/>
</dbReference>
<dbReference type="GO" id="GO:0005886">
    <property type="term" value="C:plasma membrane"/>
    <property type="evidence" value="ECO:0007669"/>
    <property type="project" value="UniProtKB-SubCell"/>
</dbReference>
<dbReference type="GO" id="GO:0009103">
    <property type="term" value="P:lipopolysaccharide biosynthetic process"/>
    <property type="evidence" value="ECO:0007669"/>
    <property type="project" value="UniProtKB-ARBA"/>
</dbReference>
<dbReference type="Proteomes" id="UP000050509">
    <property type="component" value="Unassembled WGS sequence"/>
</dbReference>
<keyword evidence="2" id="KW-1003">Cell membrane</keyword>
<keyword evidence="5 8" id="KW-0812">Transmembrane</keyword>
<dbReference type="GO" id="GO:0016763">
    <property type="term" value="F:pentosyltransferase activity"/>
    <property type="evidence" value="ECO:0007669"/>
    <property type="project" value="TreeGrafter"/>
</dbReference>
<proteinExistence type="predicted"/>
<evidence type="ECO:0000313" key="10">
    <source>
        <dbReference type="EMBL" id="KPV48119.1"/>
    </source>
</evidence>
<dbReference type="PANTHER" id="PTHR33908">
    <property type="entry name" value="MANNOSYLTRANSFERASE YKCB-RELATED"/>
    <property type="match status" value="1"/>
</dbReference>
<organism evidence="10 11">
    <name type="scientific">Kouleothrix aurantiaca</name>
    <dbReference type="NCBI Taxonomy" id="186479"/>
    <lineage>
        <taxon>Bacteria</taxon>
        <taxon>Bacillati</taxon>
        <taxon>Chloroflexota</taxon>
        <taxon>Chloroflexia</taxon>
        <taxon>Chloroflexales</taxon>
        <taxon>Roseiflexineae</taxon>
        <taxon>Roseiflexaceae</taxon>
        <taxon>Kouleothrix</taxon>
    </lineage>
</organism>
<feature type="transmembrane region" description="Helical" evidence="8">
    <location>
        <begin position="53"/>
        <end position="80"/>
    </location>
</feature>
<evidence type="ECO:0000256" key="5">
    <source>
        <dbReference type="ARBA" id="ARBA00022692"/>
    </source>
</evidence>
<comment type="subcellular location">
    <subcellularLocation>
        <location evidence="1">Cell membrane</location>
        <topology evidence="1">Multi-pass membrane protein</topology>
    </subcellularLocation>
</comment>
<keyword evidence="4" id="KW-0808">Transferase</keyword>
<keyword evidence="6 8" id="KW-1133">Transmembrane helix</keyword>
<keyword evidence="3" id="KW-0328">Glycosyltransferase</keyword>
<feature type="non-terminal residue" evidence="10">
    <location>
        <position position="262"/>
    </location>
</feature>
<evidence type="ECO:0000256" key="7">
    <source>
        <dbReference type="ARBA" id="ARBA00023136"/>
    </source>
</evidence>
<evidence type="ECO:0000256" key="4">
    <source>
        <dbReference type="ARBA" id="ARBA00022679"/>
    </source>
</evidence>
<evidence type="ECO:0000256" key="6">
    <source>
        <dbReference type="ARBA" id="ARBA00022989"/>
    </source>
</evidence>
<feature type="transmembrane region" description="Helical" evidence="8">
    <location>
        <begin position="212"/>
        <end position="236"/>
    </location>
</feature>
<feature type="transmembrane region" description="Helical" evidence="8">
    <location>
        <begin position="243"/>
        <end position="261"/>
    </location>
</feature>
<accession>A0A0P9CYG5</accession>
<evidence type="ECO:0000256" key="3">
    <source>
        <dbReference type="ARBA" id="ARBA00022676"/>
    </source>
</evidence>
<sequence>CGPAAASLAVLLFALSPLTVFYGRPVMLDSMMLFWLLTSLDLLLDGEGRLSRVALSGACFGIALLTKETAIFVLPAMLLLAVQERRAHHGRFAVLGWLLPMTIVASWYFLYALLKGELFPPGTFGDTRPHVSLLGTLLWQTRRDGGGMFNLHNQFWHFLREDWLWRDALLPLGGSAAVLANLLLGWRNRVALVVGLLGALSIYYLARGGIVFNFYILFALPFLALNIGVLAAPLFARLARWPLASAALVLVLVALASLHWWS</sequence>
<feature type="transmembrane region" description="Helical" evidence="8">
    <location>
        <begin position="163"/>
        <end position="183"/>
    </location>
</feature>
<keyword evidence="7 8" id="KW-0472">Membrane</keyword>
<protein>
    <recommendedName>
        <fullName evidence="9">Glycosyltransferase RgtA/B/C/D-like domain-containing protein</fullName>
    </recommendedName>
</protein>
<feature type="domain" description="Glycosyltransferase RgtA/B/C/D-like" evidence="9">
    <location>
        <begin position="3"/>
        <end position="106"/>
    </location>
</feature>
<keyword evidence="11" id="KW-1185">Reference proteome</keyword>
<evidence type="ECO:0000256" key="8">
    <source>
        <dbReference type="SAM" id="Phobius"/>
    </source>
</evidence>
<dbReference type="InterPro" id="IPR050297">
    <property type="entry name" value="LipidA_mod_glycosyltrf_83"/>
</dbReference>
<reference evidence="10 11" key="1">
    <citation type="submission" date="2015-09" db="EMBL/GenBank/DDBJ databases">
        <title>Draft genome sequence of Kouleothrix aurantiaca JCM 19913.</title>
        <authorList>
            <person name="Hemp J."/>
        </authorList>
    </citation>
    <scope>NUCLEOTIDE SEQUENCE [LARGE SCALE GENOMIC DNA]</scope>
    <source>
        <strain evidence="10 11">COM-B</strain>
    </source>
</reference>
<evidence type="ECO:0000256" key="2">
    <source>
        <dbReference type="ARBA" id="ARBA00022475"/>
    </source>
</evidence>
<evidence type="ECO:0000259" key="9">
    <source>
        <dbReference type="Pfam" id="PF13231"/>
    </source>
</evidence>